<comment type="caution">
    <text evidence="1">The sequence shown here is derived from an EMBL/GenBank/DDBJ whole genome shotgun (WGS) entry which is preliminary data.</text>
</comment>
<dbReference type="GO" id="GO:0016042">
    <property type="term" value="P:lipid catabolic process"/>
    <property type="evidence" value="ECO:0007669"/>
    <property type="project" value="InterPro"/>
</dbReference>
<gene>
    <name evidence="1" type="ORF">GCM10010365_55990</name>
</gene>
<reference evidence="1" key="1">
    <citation type="journal article" date="2014" name="Int. J. Syst. Evol. Microbiol.">
        <title>Complete genome sequence of Corynebacterium casei LMG S-19264T (=DSM 44701T), isolated from a smear-ripened cheese.</title>
        <authorList>
            <consortium name="US DOE Joint Genome Institute (JGI-PGF)"/>
            <person name="Walter F."/>
            <person name="Albersmeier A."/>
            <person name="Kalinowski J."/>
            <person name="Ruckert C."/>
        </authorList>
    </citation>
    <scope>NUCLEOTIDE SEQUENCE</scope>
    <source>
        <strain evidence="1">JCM 4815</strain>
    </source>
</reference>
<organism evidence="1 2">
    <name type="scientific">Streptomyces poonensis</name>
    <dbReference type="NCBI Taxonomy" id="68255"/>
    <lineage>
        <taxon>Bacteria</taxon>
        <taxon>Bacillati</taxon>
        <taxon>Actinomycetota</taxon>
        <taxon>Actinomycetes</taxon>
        <taxon>Kitasatosporales</taxon>
        <taxon>Streptomycetaceae</taxon>
        <taxon>Streptomyces</taxon>
    </lineage>
</organism>
<proteinExistence type="predicted"/>
<evidence type="ECO:0000313" key="1">
    <source>
        <dbReference type="EMBL" id="GGZ28397.1"/>
    </source>
</evidence>
<dbReference type="Gene3D" id="3.40.50.1820">
    <property type="entry name" value="alpha/beta hydrolase"/>
    <property type="match status" value="1"/>
</dbReference>
<accession>A0A918UR21</accession>
<protein>
    <submittedName>
        <fullName evidence="1">Lipase</fullName>
    </submittedName>
</protein>
<dbReference type="InterPro" id="IPR029058">
    <property type="entry name" value="AB_hydrolase_fold"/>
</dbReference>
<evidence type="ECO:0000313" key="2">
    <source>
        <dbReference type="Proteomes" id="UP000622166"/>
    </source>
</evidence>
<dbReference type="InterPro" id="IPR002918">
    <property type="entry name" value="Lipase_EstA/Esterase_EstB"/>
</dbReference>
<reference evidence="1" key="2">
    <citation type="submission" date="2020-09" db="EMBL/GenBank/DDBJ databases">
        <authorList>
            <person name="Sun Q."/>
            <person name="Ohkuma M."/>
        </authorList>
    </citation>
    <scope>NUCLEOTIDE SEQUENCE</scope>
    <source>
        <strain evidence="1">JCM 4815</strain>
    </source>
</reference>
<keyword evidence="2" id="KW-1185">Reference proteome</keyword>
<dbReference type="EMBL" id="BMVW01000013">
    <property type="protein sequence ID" value="GGZ28397.1"/>
    <property type="molecule type" value="Genomic_DNA"/>
</dbReference>
<dbReference type="RefSeq" id="WP_271208612.1">
    <property type="nucleotide sequence ID" value="NZ_BMVW01000013.1"/>
</dbReference>
<dbReference type="PANTHER" id="PTHR32015">
    <property type="entry name" value="FASTING INDUCED LIPASE"/>
    <property type="match status" value="1"/>
</dbReference>
<name>A0A918UR21_9ACTN</name>
<dbReference type="Pfam" id="PF01674">
    <property type="entry name" value="Lipase_2"/>
    <property type="match status" value="1"/>
</dbReference>
<dbReference type="GO" id="GO:0016298">
    <property type="term" value="F:lipase activity"/>
    <property type="evidence" value="ECO:0007669"/>
    <property type="project" value="TreeGrafter"/>
</dbReference>
<dbReference type="AlphaFoldDB" id="A0A918UR21"/>
<dbReference type="SUPFAM" id="SSF53474">
    <property type="entry name" value="alpha/beta-Hydrolases"/>
    <property type="match status" value="1"/>
</dbReference>
<dbReference type="Proteomes" id="UP000622166">
    <property type="component" value="Unassembled WGS sequence"/>
</dbReference>
<dbReference type="PANTHER" id="PTHR32015:SF1">
    <property type="entry name" value="LIPASE"/>
    <property type="match status" value="1"/>
</dbReference>
<sequence>MFPAGKTPKLPLNPLEAAAALTARATEGLSMAATESLSMAQAAAVTTQAADTLSHSPGIDDWSARADEAHPRPVVLVHGTFGNAETYWIVTAPVLAAAGYSVFRLDYGADPRIPLFHGITSMEESAEELAAFVDRVLAATGAEKVDIVGHSQGGMLPRYYLKFLGGASKVHHLIGLAPNNHGTTGNGIAALMKQYPITLELTNLVTPALTEQHQGSVFMNKLNEGGDTVEGVRYTVIATKYDQVVTPYTGCFLKGPNVRNVLVQDLCPADISMHNTLVYSPYAMRELLNALAGRAPEDTKETSKAAL</sequence>